<reference evidence="1 2" key="1">
    <citation type="submission" date="2018-11" db="EMBL/GenBank/DDBJ databases">
        <authorList>
            <person name="Kleinhagauer T."/>
            <person name="Glaeser S.P."/>
            <person name="Spergser J."/>
            <person name="Ruckert C."/>
            <person name="Kaempfer P."/>
            <person name="Busse H.-J."/>
        </authorList>
    </citation>
    <scope>NUCLEOTIDE SEQUENCE [LARGE SCALE GENOMIC DNA]</scope>
    <source>
        <strain evidence="1 2">812CH</strain>
    </source>
</reference>
<dbReference type="EMBL" id="CP033898">
    <property type="protein sequence ID" value="AZA08568.1"/>
    <property type="molecule type" value="Genomic_DNA"/>
</dbReference>
<organism evidence="1 2">
    <name type="scientific">Corynebacterium pseudopelargi</name>
    <dbReference type="NCBI Taxonomy" id="2080757"/>
    <lineage>
        <taxon>Bacteria</taxon>
        <taxon>Bacillati</taxon>
        <taxon>Actinomycetota</taxon>
        <taxon>Actinomycetes</taxon>
        <taxon>Mycobacteriales</taxon>
        <taxon>Corynebacteriaceae</taxon>
        <taxon>Corynebacterium</taxon>
    </lineage>
</organism>
<evidence type="ECO:0000313" key="1">
    <source>
        <dbReference type="EMBL" id="AZA08568.1"/>
    </source>
</evidence>
<accession>A0A3G6IVA2</accession>
<sequence>MFNDSLALRKLEGVLVRLVSHPAHQTVISTAERDGTAFYACAQG</sequence>
<dbReference type="Proteomes" id="UP000271426">
    <property type="component" value="Chromosome"/>
</dbReference>
<protein>
    <submittedName>
        <fullName evidence="1">Uncharacterized protein</fullName>
    </submittedName>
</protein>
<proteinExistence type="predicted"/>
<gene>
    <name evidence="1" type="ORF">CPPEL_02115</name>
</gene>
<dbReference type="AlphaFoldDB" id="A0A3G6IVA2"/>
<evidence type="ECO:0000313" key="2">
    <source>
        <dbReference type="Proteomes" id="UP000271426"/>
    </source>
</evidence>
<keyword evidence="2" id="KW-1185">Reference proteome</keyword>
<dbReference type="KEGG" id="cpso:CPPEL_02115"/>
<name>A0A3G6IVA2_9CORY</name>